<dbReference type="PANTHER" id="PTHR30295:SF0">
    <property type="entry name" value="BACTERIOFERRITIN"/>
    <property type="match status" value="1"/>
</dbReference>
<dbReference type="Gene3D" id="1.20.1260.10">
    <property type="match status" value="1"/>
</dbReference>
<dbReference type="GO" id="GO:0005829">
    <property type="term" value="C:cytosol"/>
    <property type="evidence" value="ECO:0007669"/>
    <property type="project" value="TreeGrafter"/>
</dbReference>
<dbReference type="AlphaFoldDB" id="A0A4R1J878"/>
<dbReference type="SUPFAM" id="SSF47240">
    <property type="entry name" value="Ferritin-like"/>
    <property type="match status" value="1"/>
</dbReference>
<evidence type="ECO:0000256" key="2">
    <source>
        <dbReference type="ARBA" id="ARBA00008093"/>
    </source>
</evidence>
<comment type="catalytic activity">
    <reaction evidence="8">
        <text>4 Fe(2+) + O2 + 4 H(+) = 4 Fe(3+) + 2 H2O</text>
        <dbReference type="Rhea" id="RHEA:11148"/>
        <dbReference type="ChEBI" id="CHEBI:15377"/>
        <dbReference type="ChEBI" id="CHEBI:15378"/>
        <dbReference type="ChEBI" id="CHEBI:15379"/>
        <dbReference type="ChEBI" id="CHEBI:29033"/>
        <dbReference type="ChEBI" id="CHEBI:29034"/>
        <dbReference type="EC" id="1.16.3.1"/>
    </reaction>
</comment>
<keyword evidence="3 8" id="KW-0409">Iron storage</keyword>
<dbReference type="RefSeq" id="WP_131914099.1">
    <property type="nucleotide sequence ID" value="NZ_OU594967.1"/>
</dbReference>
<keyword evidence="6 8" id="KW-0408">Iron</keyword>
<dbReference type="InterPro" id="IPR002024">
    <property type="entry name" value="Bacterioferritin"/>
</dbReference>
<evidence type="ECO:0000256" key="4">
    <source>
        <dbReference type="ARBA" id="ARBA00022617"/>
    </source>
</evidence>
<sequence length="158" mass="18419">MQGNPQVVQLLNKVLTYELTSINQFFLHARMFGNWGFEELNKACYKKSIKDMKQADKLIERILFLEGLPNLQALGALRIGEQSKEMLECNLQFLNDQLPLLAQAISLCEQQTDYVSRDLLQDIIHEEEEHIDWLEAQLYQISILGEEKYLQTKISEDE</sequence>
<evidence type="ECO:0000256" key="3">
    <source>
        <dbReference type="ARBA" id="ARBA00022434"/>
    </source>
</evidence>
<feature type="binding site" evidence="9">
    <location>
        <position position="18"/>
    </location>
    <ligand>
        <name>Fe cation</name>
        <dbReference type="ChEBI" id="CHEBI:24875"/>
        <label>1</label>
    </ligand>
</feature>
<evidence type="ECO:0000256" key="8">
    <source>
        <dbReference type="PIRNR" id="PIRNR002560"/>
    </source>
</evidence>
<dbReference type="PANTHER" id="PTHR30295">
    <property type="entry name" value="BACTERIOFERRITIN"/>
    <property type="match status" value="1"/>
</dbReference>
<keyword evidence="13" id="KW-1185">Reference proteome</keyword>
<evidence type="ECO:0000256" key="5">
    <source>
        <dbReference type="ARBA" id="ARBA00022723"/>
    </source>
</evidence>
<dbReference type="GO" id="GO:0004322">
    <property type="term" value="F:ferroxidase activity"/>
    <property type="evidence" value="ECO:0007669"/>
    <property type="project" value="UniProtKB-EC"/>
</dbReference>
<dbReference type="GO" id="GO:0006879">
    <property type="term" value="P:intracellular iron ion homeostasis"/>
    <property type="evidence" value="ECO:0007669"/>
    <property type="project" value="UniProtKB-KW"/>
</dbReference>
<evidence type="ECO:0000256" key="7">
    <source>
        <dbReference type="ARBA" id="ARBA00036243"/>
    </source>
</evidence>
<dbReference type="InterPro" id="IPR009078">
    <property type="entry name" value="Ferritin-like_SF"/>
</dbReference>
<dbReference type="EC" id="1.16.3.1" evidence="8"/>
<accession>A0A4R1J878</accession>
<dbReference type="GO" id="GO:0140315">
    <property type="term" value="F:iron ion sequestering activity"/>
    <property type="evidence" value="ECO:0007669"/>
    <property type="project" value="UniProtKB-ARBA"/>
</dbReference>
<dbReference type="InterPro" id="IPR009040">
    <property type="entry name" value="Ferritin-like_diiron"/>
</dbReference>
<name>A0A4R1J878_9GAMM</name>
<comment type="similarity">
    <text evidence="2 8 10">Belongs to the bacterioferritin family.</text>
</comment>
<evidence type="ECO:0000313" key="12">
    <source>
        <dbReference type="EMBL" id="TCK46773.1"/>
    </source>
</evidence>
<proteinExistence type="inferred from homology"/>
<evidence type="ECO:0000256" key="9">
    <source>
        <dbReference type="PIRSR" id="PIRSR002560-1"/>
    </source>
</evidence>
<organism evidence="12 13">
    <name type="scientific">Celerinatantimonas diazotrophica</name>
    <dbReference type="NCBI Taxonomy" id="412034"/>
    <lineage>
        <taxon>Bacteria</taxon>
        <taxon>Pseudomonadati</taxon>
        <taxon>Pseudomonadota</taxon>
        <taxon>Gammaproteobacteria</taxon>
        <taxon>Celerinatantimonadaceae</taxon>
        <taxon>Celerinatantimonas</taxon>
    </lineage>
</organism>
<feature type="binding site" evidence="9">
    <location>
        <position position="127"/>
    </location>
    <ligand>
        <name>Fe cation</name>
        <dbReference type="ChEBI" id="CHEBI:24875"/>
        <label>1</label>
    </ligand>
</feature>
<gene>
    <name evidence="12" type="ORF">EV690_3361</name>
</gene>
<feature type="domain" description="Ferritin-like diiron" evidence="11">
    <location>
        <begin position="1"/>
        <end position="145"/>
    </location>
</feature>
<dbReference type="InterPro" id="IPR008331">
    <property type="entry name" value="Ferritin_DPS_dom"/>
</dbReference>
<dbReference type="CDD" id="cd00907">
    <property type="entry name" value="Bacterioferritin"/>
    <property type="match status" value="1"/>
</dbReference>
<comment type="cofactor">
    <cofactor evidence="1">
        <name>heme b</name>
        <dbReference type="ChEBI" id="CHEBI:60344"/>
    </cofactor>
</comment>
<dbReference type="Pfam" id="PF00210">
    <property type="entry name" value="Ferritin"/>
    <property type="match status" value="1"/>
</dbReference>
<reference evidence="12 13" key="1">
    <citation type="submission" date="2019-03" db="EMBL/GenBank/DDBJ databases">
        <title>Genomic Encyclopedia of Type Strains, Phase IV (KMG-IV): sequencing the most valuable type-strain genomes for metagenomic binning, comparative biology and taxonomic classification.</title>
        <authorList>
            <person name="Goeker M."/>
        </authorList>
    </citation>
    <scope>NUCLEOTIDE SEQUENCE [LARGE SCALE GENOMIC DNA]</scope>
    <source>
        <strain evidence="12 13">DSM 18577</strain>
    </source>
</reference>
<dbReference type="OrthoDB" id="9800505at2"/>
<protein>
    <recommendedName>
        <fullName evidence="8 10">Bacterioferritin</fullName>
        <ecNumber evidence="8">1.16.3.1</ecNumber>
    </recommendedName>
</protein>
<dbReference type="Proteomes" id="UP000295565">
    <property type="component" value="Unassembled WGS sequence"/>
</dbReference>
<dbReference type="FunFam" id="1.20.1260.10:FF:000005">
    <property type="entry name" value="Bacterioferritin"/>
    <property type="match status" value="1"/>
</dbReference>
<dbReference type="GO" id="GO:0006826">
    <property type="term" value="P:iron ion transport"/>
    <property type="evidence" value="ECO:0007669"/>
    <property type="project" value="InterPro"/>
</dbReference>
<dbReference type="GO" id="GO:0020037">
    <property type="term" value="F:heme binding"/>
    <property type="evidence" value="ECO:0007669"/>
    <property type="project" value="TreeGrafter"/>
</dbReference>
<feature type="binding site" description="axial binding residue" evidence="9">
    <location>
        <position position="52"/>
    </location>
    <ligand>
        <name>heme b</name>
        <dbReference type="ChEBI" id="CHEBI:60344"/>
        <note>ligand shared between dimeric partners</note>
    </ligand>
    <ligandPart>
        <name>Fe</name>
        <dbReference type="ChEBI" id="CHEBI:18248"/>
    </ligandPart>
</feature>
<dbReference type="NCBIfam" id="TIGR00754">
    <property type="entry name" value="bfr"/>
    <property type="match status" value="1"/>
</dbReference>
<dbReference type="PRINTS" id="PR00601">
    <property type="entry name" value="BACFERRITIN"/>
</dbReference>
<dbReference type="PROSITE" id="PS50905">
    <property type="entry name" value="FERRITIN_LIKE"/>
    <property type="match status" value="1"/>
</dbReference>
<feature type="binding site" evidence="9">
    <location>
        <position position="130"/>
    </location>
    <ligand>
        <name>Fe cation</name>
        <dbReference type="ChEBI" id="CHEBI:24875"/>
        <label>2</label>
    </ligand>
</feature>
<dbReference type="InterPro" id="IPR012347">
    <property type="entry name" value="Ferritin-like"/>
</dbReference>
<dbReference type="EMBL" id="SMGD01000017">
    <property type="protein sequence ID" value="TCK46773.1"/>
    <property type="molecule type" value="Genomic_DNA"/>
</dbReference>
<dbReference type="GO" id="GO:0008199">
    <property type="term" value="F:ferric iron binding"/>
    <property type="evidence" value="ECO:0007669"/>
    <property type="project" value="InterPro"/>
</dbReference>
<comment type="caution">
    <text evidence="12">The sequence shown here is derived from an EMBL/GenBank/DDBJ whole genome shotgun (WGS) entry which is preliminary data.</text>
</comment>
<evidence type="ECO:0000313" key="13">
    <source>
        <dbReference type="Proteomes" id="UP000295565"/>
    </source>
</evidence>
<keyword evidence="5 8" id="KW-0479">Metal-binding</keyword>
<keyword evidence="4 10" id="KW-0349">Heme</keyword>
<comment type="function">
    <text evidence="8">Iron-storage protein, whose ferroxidase center binds Fe(2+), oxidizes it using dioxygen to Fe(3+), and participates in the subsequent Fe(3+) oxide mineral core formation within the central cavity of the BFR protein shell.</text>
</comment>
<feature type="binding site" evidence="9">
    <location>
        <position position="127"/>
    </location>
    <ligand>
        <name>Fe cation</name>
        <dbReference type="ChEBI" id="CHEBI:24875"/>
        <label>2</label>
    </ligand>
</feature>
<evidence type="ECO:0000259" key="11">
    <source>
        <dbReference type="PROSITE" id="PS50905"/>
    </source>
</evidence>
<evidence type="ECO:0000256" key="6">
    <source>
        <dbReference type="ARBA" id="ARBA00023004"/>
    </source>
</evidence>
<dbReference type="PROSITE" id="PS00549">
    <property type="entry name" value="BACTERIOFERRITIN"/>
    <property type="match status" value="1"/>
</dbReference>
<dbReference type="PIRSF" id="PIRSF002560">
    <property type="entry name" value="Bacterioferritin"/>
    <property type="match status" value="1"/>
</dbReference>
<evidence type="ECO:0000256" key="10">
    <source>
        <dbReference type="RuleBase" id="RU000623"/>
    </source>
</evidence>
<evidence type="ECO:0000256" key="1">
    <source>
        <dbReference type="ARBA" id="ARBA00001970"/>
    </source>
</evidence>
<comment type="catalytic activity">
    <reaction evidence="7">
        <text>Fe(2+)(in) = Fe(2+)(out)</text>
        <dbReference type="Rhea" id="RHEA:28486"/>
        <dbReference type="ChEBI" id="CHEBI:29033"/>
    </reaction>
</comment>